<dbReference type="PROSITE" id="PS51257">
    <property type="entry name" value="PROKAR_LIPOPROTEIN"/>
    <property type="match status" value="1"/>
</dbReference>
<proteinExistence type="predicted"/>
<name>A0A930UAA0_9FLAO</name>
<evidence type="ECO:0000313" key="2">
    <source>
        <dbReference type="Proteomes" id="UP000646211"/>
    </source>
</evidence>
<dbReference type="GO" id="GO:0020037">
    <property type="term" value="F:heme binding"/>
    <property type="evidence" value="ECO:0007669"/>
    <property type="project" value="InterPro"/>
</dbReference>
<accession>A0A930UAA0</accession>
<organism evidence="1 2">
    <name type="scientific">Flavobacterium soyangense</name>
    <dbReference type="NCBI Taxonomy" id="2023265"/>
    <lineage>
        <taxon>Bacteria</taxon>
        <taxon>Pseudomonadati</taxon>
        <taxon>Bacteroidota</taxon>
        <taxon>Flavobacteriia</taxon>
        <taxon>Flavobacteriales</taxon>
        <taxon>Flavobacteriaceae</taxon>
        <taxon>Flavobacterium</taxon>
    </lineage>
</organism>
<dbReference type="InterPro" id="IPR018588">
    <property type="entry name" value="Dihaem_cytochrome-c"/>
</dbReference>
<keyword evidence="2" id="KW-1185">Reference proteome</keyword>
<dbReference type="EMBL" id="JADHEC010000012">
    <property type="protein sequence ID" value="MBF2708412.1"/>
    <property type="molecule type" value="Genomic_DNA"/>
</dbReference>
<reference evidence="1" key="1">
    <citation type="submission" date="2020-11" db="EMBL/GenBank/DDBJ databases">
        <title>Genome of Flavobacterium soyangense.</title>
        <authorList>
            <person name="Liu Q."/>
            <person name="Xin Y.-H."/>
        </authorList>
    </citation>
    <scope>NUCLEOTIDE SEQUENCE</scope>
    <source>
        <strain evidence="1">CGMCC 1.13493</strain>
    </source>
</reference>
<dbReference type="RefSeq" id="WP_194311668.1">
    <property type="nucleotide sequence ID" value="NZ_JADHEC010000012.1"/>
</dbReference>
<protein>
    <submittedName>
        <fullName evidence="1">Cytochrome c</fullName>
    </submittedName>
</protein>
<dbReference type="Proteomes" id="UP000646211">
    <property type="component" value="Unassembled WGS sequence"/>
</dbReference>
<sequence>MKKLILFISILLIISCSSKLYVPKSESSTVSVDDLKTGREIYVKKCSSCHQLFLPNQYNEKAWSLNLTEMQDRAKITDAEKQLIYQYIVNAPK</sequence>
<dbReference type="GO" id="GO:0009055">
    <property type="term" value="F:electron transfer activity"/>
    <property type="evidence" value="ECO:0007669"/>
    <property type="project" value="InterPro"/>
</dbReference>
<evidence type="ECO:0000313" key="1">
    <source>
        <dbReference type="EMBL" id="MBF2708412.1"/>
    </source>
</evidence>
<dbReference type="AlphaFoldDB" id="A0A930UAA0"/>
<gene>
    <name evidence="1" type="ORF">IR213_07395</name>
</gene>
<dbReference type="Gene3D" id="1.10.760.10">
    <property type="entry name" value="Cytochrome c-like domain"/>
    <property type="match status" value="1"/>
</dbReference>
<dbReference type="InterPro" id="IPR036909">
    <property type="entry name" value="Cyt_c-like_dom_sf"/>
</dbReference>
<dbReference type="Pfam" id="PF09626">
    <property type="entry name" value="DHC"/>
    <property type="match status" value="1"/>
</dbReference>
<comment type="caution">
    <text evidence="1">The sequence shown here is derived from an EMBL/GenBank/DDBJ whole genome shotgun (WGS) entry which is preliminary data.</text>
</comment>
<dbReference type="SUPFAM" id="SSF46626">
    <property type="entry name" value="Cytochrome c"/>
    <property type="match status" value="1"/>
</dbReference>